<evidence type="ECO:0000313" key="3">
    <source>
        <dbReference type="Proteomes" id="UP001085076"/>
    </source>
</evidence>
<dbReference type="Proteomes" id="UP001085076">
    <property type="component" value="Miscellaneous, Linkage group lg01"/>
</dbReference>
<protein>
    <submittedName>
        <fullName evidence="2">Uncharacterized protein</fullName>
    </submittedName>
</protein>
<accession>A0A9D5HU11</accession>
<feature type="signal peptide" evidence="1">
    <location>
        <begin position="1"/>
        <end position="30"/>
    </location>
</feature>
<proteinExistence type="predicted"/>
<evidence type="ECO:0000313" key="2">
    <source>
        <dbReference type="EMBL" id="KAJ0988082.1"/>
    </source>
</evidence>
<feature type="chain" id="PRO_5038517109" evidence="1">
    <location>
        <begin position="31"/>
        <end position="93"/>
    </location>
</feature>
<sequence>MATSTSKAMITIFIIFTILLLLFITTPASAASGRVGIVPGRPLDPNHPVCNRGRGERCTIPFYPPKRPCRYKYYCQPPAPNTDAALPNMEKNN</sequence>
<reference evidence="2" key="2">
    <citation type="journal article" date="2022" name="Hortic Res">
        <title>The genome of Dioscorea zingiberensis sheds light on the biosynthesis, origin and evolution of the medicinally important diosgenin saponins.</title>
        <authorList>
            <person name="Li Y."/>
            <person name="Tan C."/>
            <person name="Li Z."/>
            <person name="Guo J."/>
            <person name="Li S."/>
            <person name="Chen X."/>
            <person name="Wang C."/>
            <person name="Dai X."/>
            <person name="Yang H."/>
            <person name="Song W."/>
            <person name="Hou L."/>
            <person name="Xu J."/>
            <person name="Tong Z."/>
            <person name="Xu A."/>
            <person name="Yuan X."/>
            <person name="Wang W."/>
            <person name="Yang Q."/>
            <person name="Chen L."/>
            <person name="Sun Z."/>
            <person name="Wang K."/>
            <person name="Pan B."/>
            <person name="Chen J."/>
            <person name="Bao Y."/>
            <person name="Liu F."/>
            <person name="Qi X."/>
            <person name="Gang D.R."/>
            <person name="Wen J."/>
            <person name="Li J."/>
        </authorList>
    </citation>
    <scope>NUCLEOTIDE SEQUENCE</scope>
    <source>
        <strain evidence="2">Dzin_1.0</strain>
    </source>
</reference>
<organism evidence="2 3">
    <name type="scientific">Dioscorea zingiberensis</name>
    <dbReference type="NCBI Taxonomy" id="325984"/>
    <lineage>
        <taxon>Eukaryota</taxon>
        <taxon>Viridiplantae</taxon>
        <taxon>Streptophyta</taxon>
        <taxon>Embryophyta</taxon>
        <taxon>Tracheophyta</taxon>
        <taxon>Spermatophyta</taxon>
        <taxon>Magnoliopsida</taxon>
        <taxon>Liliopsida</taxon>
        <taxon>Dioscoreales</taxon>
        <taxon>Dioscoreaceae</taxon>
        <taxon>Dioscorea</taxon>
    </lineage>
</organism>
<dbReference type="EMBL" id="JAGGNH010000001">
    <property type="protein sequence ID" value="KAJ0988082.1"/>
    <property type="molecule type" value="Genomic_DNA"/>
</dbReference>
<dbReference type="AlphaFoldDB" id="A0A9D5HU11"/>
<keyword evidence="3" id="KW-1185">Reference proteome</keyword>
<gene>
    <name evidence="2" type="ORF">J5N97_006438</name>
</gene>
<keyword evidence="1" id="KW-0732">Signal</keyword>
<evidence type="ECO:0000256" key="1">
    <source>
        <dbReference type="SAM" id="SignalP"/>
    </source>
</evidence>
<name>A0A9D5HU11_9LILI</name>
<reference evidence="2" key="1">
    <citation type="submission" date="2021-03" db="EMBL/GenBank/DDBJ databases">
        <authorList>
            <person name="Li Z."/>
            <person name="Yang C."/>
        </authorList>
    </citation>
    <scope>NUCLEOTIDE SEQUENCE</scope>
    <source>
        <strain evidence="2">Dzin_1.0</strain>
        <tissue evidence="2">Leaf</tissue>
    </source>
</reference>
<comment type="caution">
    <text evidence="2">The sequence shown here is derived from an EMBL/GenBank/DDBJ whole genome shotgun (WGS) entry which is preliminary data.</text>
</comment>